<dbReference type="SUPFAM" id="SSF48371">
    <property type="entry name" value="ARM repeat"/>
    <property type="match status" value="1"/>
</dbReference>
<evidence type="ECO:0000313" key="7">
    <source>
        <dbReference type="Proteomes" id="UP001610432"/>
    </source>
</evidence>
<dbReference type="GeneID" id="98141238"/>
<organism evidence="6 7">
    <name type="scientific">Aspergillus lucknowensis</name>
    <dbReference type="NCBI Taxonomy" id="176173"/>
    <lineage>
        <taxon>Eukaryota</taxon>
        <taxon>Fungi</taxon>
        <taxon>Dikarya</taxon>
        <taxon>Ascomycota</taxon>
        <taxon>Pezizomycotina</taxon>
        <taxon>Eurotiomycetes</taxon>
        <taxon>Eurotiomycetidae</taxon>
        <taxon>Eurotiales</taxon>
        <taxon>Aspergillaceae</taxon>
        <taxon>Aspergillus</taxon>
        <taxon>Aspergillus subgen. Nidulantes</taxon>
    </lineage>
</organism>
<evidence type="ECO:0000256" key="2">
    <source>
        <dbReference type="SAM" id="MobiDB-lite"/>
    </source>
</evidence>
<evidence type="ECO:0000259" key="3">
    <source>
        <dbReference type="Pfam" id="PF10304"/>
    </source>
</evidence>
<comment type="similarity">
    <text evidence="1">Belongs to the Tango6 family.</text>
</comment>
<comment type="caution">
    <text evidence="6">The sequence shown here is derived from an EMBL/GenBank/DDBJ whole genome shotgun (WGS) entry which is preliminary data.</text>
</comment>
<dbReference type="Proteomes" id="UP001610432">
    <property type="component" value="Unassembled WGS sequence"/>
</dbReference>
<evidence type="ECO:0008006" key="8">
    <source>
        <dbReference type="Google" id="ProtNLM"/>
    </source>
</evidence>
<reference evidence="6 7" key="1">
    <citation type="submission" date="2024-07" db="EMBL/GenBank/DDBJ databases">
        <title>Section-level genome sequencing and comparative genomics of Aspergillus sections Usti and Cavernicolus.</title>
        <authorList>
            <consortium name="Lawrence Berkeley National Laboratory"/>
            <person name="Nybo J.L."/>
            <person name="Vesth T.C."/>
            <person name="Theobald S."/>
            <person name="Frisvad J.C."/>
            <person name="Larsen T.O."/>
            <person name="Kjaerboelling I."/>
            <person name="Rothschild-Mancinelli K."/>
            <person name="Lyhne E.K."/>
            <person name="Kogle M.E."/>
            <person name="Barry K."/>
            <person name="Clum A."/>
            <person name="Na H."/>
            <person name="Ledsgaard L."/>
            <person name="Lin J."/>
            <person name="Lipzen A."/>
            <person name="Kuo A."/>
            <person name="Riley R."/>
            <person name="Mondo S."/>
            <person name="Labutti K."/>
            <person name="Haridas S."/>
            <person name="Pangalinan J."/>
            <person name="Salamov A.A."/>
            <person name="Simmons B.A."/>
            <person name="Magnuson J.K."/>
            <person name="Chen J."/>
            <person name="Drula E."/>
            <person name="Henrissat B."/>
            <person name="Wiebenga A."/>
            <person name="Lubbers R.J."/>
            <person name="Gomes A.C."/>
            <person name="Macurrencykelacurrency M.R."/>
            <person name="Stajich J."/>
            <person name="Grigoriev I.V."/>
            <person name="Mortensen U.H."/>
            <person name="De Vries R.P."/>
            <person name="Baker S.E."/>
            <person name="Andersen M.R."/>
        </authorList>
    </citation>
    <scope>NUCLEOTIDE SEQUENCE [LARGE SCALE GENOMIC DNA]</scope>
    <source>
        <strain evidence="6 7">CBS 449.75</strain>
    </source>
</reference>
<accession>A0ABR4M2Z2</accession>
<dbReference type="InterPro" id="IPR016024">
    <property type="entry name" value="ARM-type_fold"/>
</dbReference>
<dbReference type="RefSeq" id="XP_070889652.1">
    <property type="nucleotide sequence ID" value="XM_071026166.1"/>
</dbReference>
<sequence>MGDRSTVKEAFAAASNFLGPVLQRDELQRSRGKSLIEILDNGITETSSDARLRVIGKALDLLHQIHVAFAIPVIDADQISHAHDHGKDPNLEDAKRRRVLHALLDLISLEGIYPSLSSGVGIPLQKRVISVLPAGVIAQQYTPVYEDPQNGSLLRRILATLSEILVDARPSIQPVIRSRILSDIISALSDLGFNPKVSHDDGRHQYQQLLSKVVEDTSSPDLLSTLSAFLQANPTSWFKAVVTRFLSKIPLRPNGVIQTIVFLASQFAPSLGQEVQDQAARGPHITVNAIMHASRLLSSVPQEMEAAFYFRAIGPQLLALIDGDDPDLRKAAAYIVGNGILGKRAYGTPGAVGHSIFLEPIFKTLTGTLDESSRVYMVAPREEQTPISKQVLATEAEILLAIGRLRTLVLQPPNPGLVKRVVYPILLPLWGLACFSIQQSHTGLYDDIMAVLQTYFGISVGFLPFKKIIDNFLWDGGSACTYDTNTKNNILLKMRTAKESEIDLVGLVDTLEARTKLFMSLLDADPNRDEQTSETFLYVSETWLVHPSSWGHTSDKLKLLSDNRDSDNIIRRLVSAKLAEALLDNFKDTLSRRPLKVLELIKHIIDGELRRATVQREEAGKGNSGHLSLSSLANIVHPQEAEASEAAEHDTTESLQVVFSLLSTILASPEFSMSHETSELLGDIKEKLDLLLPHLPPTLSKPGTTASMLLEIQLTSPENDGPKGKKSSEIPDFEIHRRALVNLNSEHPPVQAEGFSLISDLIKKSSPILDIPSTLTLLLSIITDSSQTAASDAFIYLNAIKLIGTLASRHPRTVVKTLIDRYIDRSENATLDQRLKIGEALLRTIQELSEALAGETAKALGDGLITVAGRRAQKPQAQKSRKEAIEKERRKGEHEERQNQQNAAPGWELSSPQTSKILEEILDEDDSESETPEQATRSANIISAWAAGSSRDDEPDDLRVRASALSILATAVQTNIIGLGPSILSSAVDLTLATLTLEPEEESAILRRAGAVLLLDILKALDAARESRGSHNIGFGFTLADDSSYGFARSAGSMNEPTSIGNIPHILRTVGAVEARETDAIVRGHLRVLTESMEAWAEKAILWGIGHQTADQPQLELGDQIAGLRINPLAGASDAGRPRIEEIEEMSS</sequence>
<feature type="region of interest" description="Disordered" evidence="2">
    <location>
        <begin position="870"/>
        <end position="910"/>
    </location>
</feature>
<dbReference type="Gene3D" id="1.25.10.10">
    <property type="entry name" value="Leucine-rich Repeat Variant"/>
    <property type="match status" value="1"/>
</dbReference>
<dbReference type="InterPro" id="IPR011989">
    <property type="entry name" value="ARM-like"/>
</dbReference>
<dbReference type="InterPro" id="IPR019414">
    <property type="entry name" value="Rtp1_C2"/>
</dbReference>
<evidence type="ECO:0000259" key="5">
    <source>
        <dbReference type="Pfam" id="PF25267"/>
    </source>
</evidence>
<feature type="domain" description="TANGO6 N-terminal" evidence="5">
    <location>
        <begin position="96"/>
        <end position="209"/>
    </location>
</feature>
<dbReference type="Pfam" id="PF10363">
    <property type="entry name" value="RTP1_C1"/>
    <property type="match status" value="1"/>
</dbReference>
<gene>
    <name evidence="6" type="ORF">BJX67DRAFT_245290</name>
</gene>
<dbReference type="PANTHER" id="PTHR20959">
    <property type="entry name" value="TRANSPORT AND GOLGI ORGANIZATION PROTEIN 6 FAMILY MEMBER"/>
    <property type="match status" value="1"/>
</dbReference>
<evidence type="ECO:0000256" key="1">
    <source>
        <dbReference type="ARBA" id="ARBA00005724"/>
    </source>
</evidence>
<dbReference type="Pfam" id="PF10304">
    <property type="entry name" value="RTP1_C2"/>
    <property type="match status" value="1"/>
</dbReference>
<dbReference type="PANTHER" id="PTHR20959:SF1">
    <property type="entry name" value="TRANSPORT AND GOLGI ORGANIZATION PROTEIN 6 HOMOLOG"/>
    <property type="match status" value="1"/>
</dbReference>
<dbReference type="InterPro" id="IPR039600">
    <property type="entry name" value="TANGO6/Rtp1"/>
</dbReference>
<keyword evidence="7" id="KW-1185">Reference proteome</keyword>
<dbReference type="InterPro" id="IPR019451">
    <property type="entry name" value="Rtp1_C1"/>
</dbReference>
<dbReference type="EMBL" id="JBFXLQ010000005">
    <property type="protein sequence ID" value="KAL2870673.1"/>
    <property type="molecule type" value="Genomic_DNA"/>
</dbReference>
<evidence type="ECO:0000313" key="6">
    <source>
        <dbReference type="EMBL" id="KAL2870673.1"/>
    </source>
</evidence>
<feature type="domain" description="RNA polymerase II assembly factor Rtp1 C-terminal" evidence="3">
    <location>
        <begin position="1062"/>
        <end position="1095"/>
    </location>
</feature>
<feature type="domain" description="RNA polymerase II assembly factor Rtp1 C-terminal" evidence="4">
    <location>
        <begin position="737"/>
        <end position="850"/>
    </location>
</feature>
<evidence type="ECO:0000259" key="4">
    <source>
        <dbReference type="Pfam" id="PF10363"/>
    </source>
</evidence>
<dbReference type="Pfam" id="PF25267">
    <property type="entry name" value="TANGO6_N"/>
    <property type="match status" value="1"/>
</dbReference>
<proteinExistence type="inferred from homology"/>
<feature type="compositionally biased region" description="Basic and acidic residues" evidence="2">
    <location>
        <begin position="880"/>
        <end position="898"/>
    </location>
</feature>
<dbReference type="InterPro" id="IPR057347">
    <property type="entry name" value="TANGO6_N"/>
</dbReference>
<protein>
    <recommendedName>
        <fullName evidence="8">Protein required for cell viability</fullName>
    </recommendedName>
</protein>
<name>A0ABR4M2Z2_9EURO</name>